<keyword evidence="2" id="KW-1185">Reference proteome</keyword>
<name>A0A517YK68_9BACT</name>
<dbReference type="KEGG" id="aagg:ETAA8_57670"/>
<evidence type="ECO:0000313" key="1">
    <source>
        <dbReference type="EMBL" id="QDU30621.1"/>
    </source>
</evidence>
<proteinExistence type="predicted"/>
<organism evidence="1 2">
    <name type="scientific">Anatilimnocola aggregata</name>
    <dbReference type="NCBI Taxonomy" id="2528021"/>
    <lineage>
        <taxon>Bacteria</taxon>
        <taxon>Pseudomonadati</taxon>
        <taxon>Planctomycetota</taxon>
        <taxon>Planctomycetia</taxon>
        <taxon>Pirellulales</taxon>
        <taxon>Pirellulaceae</taxon>
        <taxon>Anatilimnocola</taxon>
    </lineage>
</organism>
<protein>
    <submittedName>
        <fullName evidence="1">Uncharacterized protein</fullName>
    </submittedName>
</protein>
<dbReference type="OrthoDB" id="281571at2"/>
<dbReference type="AlphaFoldDB" id="A0A517YK68"/>
<dbReference type="Proteomes" id="UP000315017">
    <property type="component" value="Chromosome"/>
</dbReference>
<accession>A0A517YK68</accession>
<gene>
    <name evidence="1" type="ORF">ETAA8_57670</name>
</gene>
<evidence type="ECO:0000313" key="2">
    <source>
        <dbReference type="Proteomes" id="UP000315017"/>
    </source>
</evidence>
<sequence length="257" mass="28842">MKQVTQQNPTVGHLGDHGASPLAKAEALCRAVAGRDFSETPLYIVAQSALPASYYSGDYHGAFTVEALDIYLRDHIPNYRGRGPCMVINDLSLAEMYEPEDQEYLTQQFALHELGHILNRPALFEDRTGVDPDKLLFESLVVADCTKRPPREDIPLYHGHEVDFIRIALHLCYRAQQVGFDAYHVAICAGYRYGLSHASLYLDALGDEPARCADMLFSDIRATEPPQSFSSLWCDDYIAYHQNPRNPGVSHERDNAL</sequence>
<dbReference type="EMBL" id="CP036274">
    <property type="protein sequence ID" value="QDU30621.1"/>
    <property type="molecule type" value="Genomic_DNA"/>
</dbReference>
<reference evidence="1 2" key="1">
    <citation type="submission" date="2019-02" db="EMBL/GenBank/DDBJ databases">
        <title>Deep-cultivation of Planctomycetes and their phenomic and genomic characterization uncovers novel biology.</title>
        <authorList>
            <person name="Wiegand S."/>
            <person name="Jogler M."/>
            <person name="Boedeker C."/>
            <person name="Pinto D."/>
            <person name="Vollmers J."/>
            <person name="Rivas-Marin E."/>
            <person name="Kohn T."/>
            <person name="Peeters S.H."/>
            <person name="Heuer A."/>
            <person name="Rast P."/>
            <person name="Oberbeckmann S."/>
            <person name="Bunk B."/>
            <person name="Jeske O."/>
            <person name="Meyerdierks A."/>
            <person name="Storesund J.E."/>
            <person name="Kallscheuer N."/>
            <person name="Luecker S."/>
            <person name="Lage O.M."/>
            <person name="Pohl T."/>
            <person name="Merkel B.J."/>
            <person name="Hornburger P."/>
            <person name="Mueller R.-W."/>
            <person name="Bruemmer F."/>
            <person name="Labrenz M."/>
            <person name="Spormann A.M."/>
            <person name="Op den Camp H."/>
            <person name="Overmann J."/>
            <person name="Amann R."/>
            <person name="Jetten M.S.M."/>
            <person name="Mascher T."/>
            <person name="Medema M.H."/>
            <person name="Devos D.P."/>
            <person name="Kaster A.-K."/>
            <person name="Ovreas L."/>
            <person name="Rohde M."/>
            <person name="Galperin M.Y."/>
            <person name="Jogler C."/>
        </authorList>
    </citation>
    <scope>NUCLEOTIDE SEQUENCE [LARGE SCALE GENOMIC DNA]</scope>
    <source>
        <strain evidence="1 2">ETA_A8</strain>
    </source>
</reference>
<dbReference type="RefSeq" id="WP_145096408.1">
    <property type="nucleotide sequence ID" value="NZ_CP036274.1"/>
</dbReference>